<dbReference type="EMBL" id="HBUF01454253">
    <property type="protein sequence ID" value="CAG6743805.1"/>
    <property type="molecule type" value="Transcribed_RNA"/>
</dbReference>
<proteinExistence type="predicted"/>
<dbReference type="EMBL" id="HBUF01280524">
    <property type="protein sequence ID" value="CAG6687219.1"/>
    <property type="molecule type" value="Transcribed_RNA"/>
</dbReference>
<name>A0A8D8TG51_9HEMI</name>
<organism evidence="2">
    <name type="scientific">Cacopsylla melanoneura</name>
    <dbReference type="NCBI Taxonomy" id="428564"/>
    <lineage>
        <taxon>Eukaryota</taxon>
        <taxon>Metazoa</taxon>
        <taxon>Ecdysozoa</taxon>
        <taxon>Arthropoda</taxon>
        <taxon>Hexapoda</taxon>
        <taxon>Insecta</taxon>
        <taxon>Pterygota</taxon>
        <taxon>Neoptera</taxon>
        <taxon>Paraneoptera</taxon>
        <taxon>Hemiptera</taxon>
        <taxon>Sternorrhyncha</taxon>
        <taxon>Psylloidea</taxon>
        <taxon>Psyllidae</taxon>
        <taxon>Psyllinae</taxon>
        <taxon>Cacopsylla</taxon>
    </lineage>
</organism>
<evidence type="ECO:0000313" key="2">
    <source>
        <dbReference type="EMBL" id="CAG6687218.1"/>
    </source>
</evidence>
<dbReference type="EMBL" id="HBUF01454252">
    <property type="protein sequence ID" value="CAG6743804.1"/>
    <property type="molecule type" value="Transcribed_RNA"/>
</dbReference>
<keyword evidence="1" id="KW-0472">Membrane</keyword>
<keyword evidence="1" id="KW-1133">Transmembrane helix</keyword>
<keyword evidence="1" id="KW-0812">Transmembrane</keyword>
<sequence>MFPVYSSFAWFHARLAFSLFLLHHQHDLHFLLLLWSFLIRSLLHVSLPSVNIRSRYARDKRLVLFLSLFCIFSLPLVLFLFCLVSLPLFLFFSLFCLGPLTYGKSIVHVVFQPVCVHWIVESVSVPVN</sequence>
<protein>
    <submittedName>
        <fullName evidence="2">Uncharacterized protein</fullName>
    </submittedName>
</protein>
<feature type="transmembrane region" description="Helical" evidence="1">
    <location>
        <begin position="28"/>
        <end position="50"/>
    </location>
</feature>
<accession>A0A8D8TG51</accession>
<dbReference type="AlphaFoldDB" id="A0A8D8TG51"/>
<dbReference type="EMBL" id="HBUF01280523">
    <property type="protein sequence ID" value="CAG6687218.1"/>
    <property type="molecule type" value="Transcribed_RNA"/>
</dbReference>
<evidence type="ECO:0000256" key="1">
    <source>
        <dbReference type="SAM" id="Phobius"/>
    </source>
</evidence>
<reference evidence="2" key="1">
    <citation type="submission" date="2021-05" db="EMBL/GenBank/DDBJ databases">
        <authorList>
            <person name="Alioto T."/>
            <person name="Alioto T."/>
            <person name="Gomez Garrido J."/>
        </authorList>
    </citation>
    <scope>NUCLEOTIDE SEQUENCE</scope>
</reference>
<feature type="transmembrane region" description="Helical" evidence="1">
    <location>
        <begin position="62"/>
        <end position="95"/>
    </location>
</feature>